<protein>
    <submittedName>
        <fullName evidence="2">Uncharacterized protein</fullName>
    </submittedName>
</protein>
<proteinExistence type="predicted"/>
<reference evidence="2 3" key="1">
    <citation type="submission" date="2019-12" db="EMBL/GenBank/DDBJ databases">
        <title>Whole genome shotgun sequence of Streptomyces tubercidicus NBRC 13090.</title>
        <authorList>
            <person name="Ichikawa N."/>
            <person name="Kimura A."/>
            <person name="Kitahashi Y."/>
            <person name="Komaki H."/>
            <person name="Tamura T."/>
        </authorList>
    </citation>
    <scope>NUCLEOTIDE SEQUENCE [LARGE SCALE GENOMIC DNA]</scope>
    <source>
        <strain evidence="2 3">NBRC 13090</strain>
    </source>
</reference>
<dbReference type="AlphaFoldDB" id="A0A640UPP8"/>
<dbReference type="EMBL" id="BLIR01000001">
    <property type="protein sequence ID" value="GFE37993.1"/>
    <property type="molecule type" value="Genomic_DNA"/>
</dbReference>
<keyword evidence="3" id="KW-1185">Reference proteome</keyword>
<evidence type="ECO:0000256" key="1">
    <source>
        <dbReference type="SAM" id="MobiDB-lite"/>
    </source>
</evidence>
<feature type="region of interest" description="Disordered" evidence="1">
    <location>
        <begin position="1"/>
        <end position="22"/>
    </location>
</feature>
<accession>A0A640UPP8</accession>
<name>A0A640UPP8_9ACTN</name>
<dbReference type="Proteomes" id="UP000431826">
    <property type="component" value="Unassembled WGS sequence"/>
</dbReference>
<evidence type="ECO:0000313" key="3">
    <source>
        <dbReference type="Proteomes" id="UP000431826"/>
    </source>
</evidence>
<evidence type="ECO:0000313" key="2">
    <source>
        <dbReference type="EMBL" id="GFE37993.1"/>
    </source>
</evidence>
<organism evidence="2 3">
    <name type="scientific">Streptomyces tubercidicus</name>
    <dbReference type="NCBI Taxonomy" id="47759"/>
    <lineage>
        <taxon>Bacteria</taxon>
        <taxon>Bacillati</taxon>
        <taxon>Actinomycetota</taxon>
        <taxon>Actinomycetes</taxon>
        <taxon>Kitasatosporales</taxon>
        <taxon>Streptomycetaceae</taxon>
        <taxon>Streptomyces</taxon>
    </lineage>
</organism>
<sequence length="68" mass="7307">MGSQAVKKPSAGPFAGTSYEGSPDGWWTEYGGALDASYGVVHLPPGSPHVPCKWQKCRQGCREKERGK</sequence>
<comment type="caution">
    <text evidence="2">The sequence shown here is derived from an EMBL/GenBank/DDBJ whole genome shotgun (WGS) entry which is preliminary data.</text>
</comment>
<gene>
    <name evidence="2" type="ORF">Stube_26660</name>
</gene>